<keyword evidence="4" id="KW-0808">Transferase</keyword>
<keyword evidence="18" id="KW-1185">Reference proteome</keyword>
<dbReference type="Pfam" id="PF00072">
    <property type="entry name" value="Response_reg"/>
    <property type="match status" value="1"/>
</dbReference>
<feature type="domain" description="FHA" evidence="10">
    <location>
        <begin position="49"/>
        <end position="99"/>
    </location>
</feature>
<feature type="domain" description="Response regulatory" evidence="12">
    <location>
        <begin position="632"/>
        <end position="748"/>
    </location>
</feature>
<dbReference type="CDD" id="cd00082">
    <property type="entry name" value="HisKA"/>
    <property type="match status" value="1"/>
</dbReference>
<dbReference type="Gene3D" id="1.10.287.130">
    <property type="match status" value="1"/>
</dbReference>
<dbReference type="SMART" id="SM00387">
    <property type="entry name" value="HATPase_c"/>
    <property type="match status" value="1"/>
</dbReference>
<dbReference type="PROSITE" id="PS50113">
    <property type="entry name" value="PAC"/>
    <property type="match status" value="2"/>
</dbReference>
<dbReference type="InterPro" id="IPR011006">
    <property type="entry name" value="CheY-like_superfamily"/>
</dbReference>
<dbReference type="InterPro" id="IPR004358">
    <property type="entry name" value="Sig_transdc_His_kin-like_C"/>
</dbReference>
<dbReference type="SMART" id="SM00388">
    <property type="entry name" value="HisKA"/>
    <property type="match status" value="1"/>
</dbReference>
<dbReference type="InterPro" id="IPR000014">
    <property type="entry name" value="PAS"/>
</dbReference>
<evidence type="ECO:0000313" key="15">
    <source>
        <dbReference type="EMBL" id="AKJ00270.1"/>
    </source>
</evidence>
<evidence type="ECO:0000313" key="17">
    <source>
        <dbReference type="Proteomes" id="UP000035579"/>
    </source>
</evidence>
<dbReference type="SMART" id="SM00448">
    <property type="entry name" value="REC"/>
    <property type="match status" value="1"/>
</dbReference>
<evidence type="ECO:0000259" key="10">
    <source>
        <dbReference type="PROSITE" id="PS50006"/>
    </source>
</evidence>
<feature type="domain" description="PAC" evidence="14">
    <location>
        <begin position="326"/>
        <end position="378"/>
    </location>
</feature>
<dbReference type="PROSITE" id="PS50110">
    <property type="entry name" value="RESPONSE_REGULATORY"/>
    <property type="match status" value="1"/>
</dbReference>
<evidence type="ECO:0000256" key="6">
    <source>
        <dbReference type="ARBA" id="ARBA00022777"/>
    </source>
</evidence>
<dbReference type="EMBL" id="CP011509">
    <property type="protein sequence ID" value="AKJ00270.1"/>
    <property type="molecule type" value="Genomic_DNA"/>
</dbReference>
<feature type="domain" description="PAS" evidence="13">
    <location>
        <begin position="253"/>
        <end position="323"/>
    </location>
</feature>
<accession>A0AAC8TBW6</accession>
<dbReference type="Gene3D" id="3.30.450.20">
    <property type="entry name" value="PAS domain"/>
    <property type="match status" value="2"/>
</dbReference>
<evidence type="ECO:0000256" key="7">
    <source>
        <dbReference type="ARBA" id="ARBA00022840"/>
    </source>
</evidence>
<dbReference type="PROSITE" id="PS50109">
    <property type="entry name" value="HIS_KIN"/>
    <property type="match status" value="1"/>
</dbReference>
<evidence type="ECO:0000256" key="5">
    <source>
        <dbReference type="ARBA" id="ARBA00022741"/>
    </source>
</evidence>
<dbReference type="GO" id="GO:0006355">
    <property type="term" value="P:regulation of DNA-templated transcription"/>
    <property type="evidence" value="ECO:0007669"/>
    <property type="project" value="InterPro"/>
</dbReference>
<evidence type="ECO:0000256" key="3">
    <source>
        <dbReference type="ARBA" id="ARBA00022553"/>
    </source>
</evidence>
<dbReference type="InterPro" id="IPR000700">
    <property type="entry name" value="PAS-assoc_C"/>
</dbReference>
<dbReference type="PROSITE" id="PS50006">
    <property type="entry name" value="FHA_DOMAIN"/>
    <property type="match status" value="1"/>
</dbReference>
<dbReference type="EMBL" id="QUMU01000004">
    <property type="protein sequence ID" value="REG33031.1"/>
    <property type="molecule type" value="Genomic_DNA"/>
</dbReference>
<dbReference type="PANTHER" id="PTHR43065:SF46">
    <property type="entry name" value="C4-DICARBOXYLATE TRANSPORT SENSOR PROTEIN DCTB"/>
    <property type="match status" value="1"/>
</dbReference>
<proteinExistence type="predicted"/>
<dbReference type="SMART" id="SM00240">
    <property type="entry name" value="FHA"/>
    <property type="match status" value="1"/>
</dbReference>
<dbReference type="InterPro" id="IPR003661">
    <property type="entry name" value="HisK_dim/P_dom"/>
</dbReference>
<dbReference type="EC" id="2.7.13.3" evidence="2"/>
<dbReference type="InterPro" id="IPR035965">
    <property type="entry name" value="PAS-like_dom_sf"/>
</dbReference>
<dbReference type="Gene3D" id="2.60.200.20">
    <property type="match status" value="1"/>
</dbReference>
<dbReference type="KEGG" id="age:AA314_01896"/>
<dbReference type="SUPFAM" id="SSF49879">
    <property type="entry name" value="SMAD/FHA domain"/>
    <property type="match status" value="1"/>
</dbReference>
<feature type="domain" description="PAS" evidence="13">
    <location>
        <begin position="129"/>
        <end position="201"/>
    </location>
</feature>
<dbReference type="InterPro" id="IPR003594">
    <property type="entry name" value="HATPase_dom"/>
</dbReference>
<dbReference type="PROSITE" id="PS50112">
    <property type="entry name" value="PAS"/>
    <property type="match status" value="2"/>
</dbReference>
<dbReference type="InterPro" id="IPR000253">
    <property type="entry name" value="FHA_dom"/>
</dbReference>
<dbReference type="GO" id="GO:0005524">
    <property type="term" value="F:ATP binding"/>
    <property type="evidence" value="ECO:0007669"/>
    <property type="project" value="UniProtKB-KW"/>
</dbReference>
<dbReference type="SMART" id="SM00086">
    <property type="entry name" value="PAC"/>
    <property type="match status" value="2"/>
</dbReference>
<gene>
    <name evidence="15" type="ORF">AA314_01896</name>
    <name evidence="16" type="ORF">ATI61_104321</name>
</gene>
<keyword evidence="7" id="KW-0067">ATP-binding</keyword>
<dbReference type="Proteomes" id="UP000256345">
    <property type="component" value="Unassembled WGS sequence"/>
</dbReference>
<dbReference type="RefSeq" id="WP_047855137.1">
    <property type="nucleotide sequence ID" value="NZ_CP011509.1"/>
</dbReference>
<dbReference type="PRINTS" id="PR00344">
    <property type="entry name" value="BCTRLSENSOR"/>
</dbReference>
<dbReference type="SUPFAM" id="SSF55874">
    <property type="entry name" value="ATPase domain of HSP90 chaperone/DNA topoisomerase II/histidine kinase"/>
    <property type="match status" value="1"/>
</dbReference>
<dbReference type="InterPro" id="IPR013655">
    <property type="entry name" value="PAS_fold_3"/>
</dbReference>
<dbReference type="InterPro" id="IPR036890">
    <property type="entry name" value="HATPase_C_sf"/>
</dbReference>
<feature type="domain" description="Histidine kinase" evidence="11">
    <location>
        <begin position="391"/>
        <end position="613"/>
    </location>
</feature>
<evidence type="ECO:0000313" key="16">
    <source>
        <dbReference type="EMBL" id="REG33031.1"/>
    </source>
</evidence>
<comment type="catalytic activity">
    <reaction evidence="1">
        <text>ATP + protein L-histidine = ADP + protein N-phospho-L-histidine.</text>
        <dbReference type="EC" id="2.7.13.3"/>
    </reaction>
</comment>
<name>A0AAC8TBW6_9BACT</name>
<evidence type="ECO:0000256" key="8">
    <source>
        <dbReference type="ARBA" id="ARBA00023012"/>
    </source>
</evidence>
<dbReference type="InterPro" id="IPR036097">
    <property type="entry name" value="HisK_dim/P_sf"/>
</dbReference>
<keyword evidence="3 9" id="KW-0597">Phosphoprotein</keyword>
<reference evidence="15 17" key="1">
    <citation type="submission" date="2015-05" db="EMBL/GenBank/DDBJ databases">
        <title>Genome assembly of Archangium gephyra DSM 2261.</title>
        <authorList>
            <person name="Sharma G."/>
            <person name="Subramanian S."/>
        </authorList>
    </citation>
    <scope>NUCLEOTIDE SEQUENCE [LARGE SCALE GENOMIC DNA]</scope>
    <source>
        <strain evidence="15 17">DSM 2261</strain>
    </source>
</reference>
<dbReference type="Pfam" id="PF08447">
    <property type="entry name" value="PAS_3"/>
    <property type="match status" value="1"/>
</dbReference>
<keyword evidence="6" id="KW-0418">Kinase</keyword>
<dbReference type="SUPFAM" id="SSF55785">
    <property type="entry name" value="PYP-like sensor domain (PAS domain)"/>
    <property type="match status" value="2"/>
</dbReference>
<evidence type="ECO:0000256" key="2">
    <source>
        <dbReference type="ARBA" id="ARBA00012438"/>
    </source>
</evidence>
<organism evidence="15 17">
    <name type="scientific">Archangium gephyra</name>
    <dbReference type="NCBI Taxonomy" id="48"/>
    <lineage>
        <taxon>Bacteria</taxon>
        <taxon>Pseudomonadati</taxon>
        <taxon>Myxococcota</taxon>
        <taxon>Myxococcia</taxon>
        <taxon>Myxococcales</taxon>
        <taxon>Cystobacterineae</taxon>
        <taxon>Archangiaceae</taxon>
        <taxon>Archangium</taxon>
    </lineage>
</organism>
<feature type="domain" description="PAC" evidence="14">
    <location>
        <begin position="204"/>
        <end position="256"/>
    </location>
</feature>
<dbReference type="SMART" id="SM00091">
    <property type="entry name" value="PAS"/>
    <property type="match status" value="2"/>
</dbReference>
<dbReference type="CDD" id="cd00130">
    <property type="entry name" value="PAS"/>
    <property type="match status" value="2"/>
</dbReference>
<evidence type="ECO:0000256" key="9">
    <source>
        <dbReference type="PROSITE-ProRule" id="PRU00169"/>
    </source>
</evidence>
<dbReference type="SUPFAM" id="SSF47384">
    <property type="entry name" value="Homodimeric domain of signal transducing histidine kinase"/>
    <property type="match status" value="1"/>
</dbReference>
<evidence type="ECO:0000256" key="1">
    <source>
        <dbReference type="ARBA" id="ARBA00000085"/>
    </source>
</evidence>
<dbReference type="GO" id="GO:0000155">
    <property type="term" value="F:phosphorelay sensor kinase activity"/>
    <property type="evidence" value="ECO:0007669"/>
    <property type="project" value="InterPro"/>
</dbReference>
<dbReference type="Pfam" id="PF00512">
    <property type="entry name" value="HisKA"/>
    <property type="match status" value="1"/>
</dbReference>
<keyword evidence="8" id="KW-0902">Two-component regulatory system</keyword>
<keyword evidence="5" id="KW-0547">Nucleotide-binding</keyword>
<evidence type="ECO:0000259" key="11">
    <source>
        <dbReference type="PROSITE" id="PS50109"/>
    </source>
</evidence>
<dbReference type="PANTHER" id="PTHR43065">
    <property type="entry name" value="SENSOR HISTIDINE KINASE"/>
    <property type="match status" value="1"/>
</dbReference>
<dbReference type="NCBIfam" id="TIGR00229">
    <property type="entry name" value="sensory_box"/>
    <property type="match status" value="2"/>
</dbReference>
<dbReference type="Proteomes" id="UP000035579">
    <property type="component" value="Chromosome"/>
</dbReference>
<evidence type="ECO:0000259" key="13">
    <source>
        <dbReference type="PROSITE" id="PS50112"/>
    </source>
</evidence>
<feature type="modified residue" description="4-aspartylphosphate" evidence="9">
    <location>
        <position position="681"/>
    </location>
</feature>
<protein>
    <recommendedName>
        <fullName evidence="2">histidine kinase</fullName>
        <ecNumber evidence="2">2.7.13.3</ecNumber>
    </recommendedName>
</protein>
<dbReference type="SUPFAM" id="SSF52172">
    <property type="entry name" value="CheY-like"/>
    <property type="match status" value="1"/>
</dbReference>
<dbReference type="InterPro" id="IPR008984">
    <property type="entry name" value="SMAD_FHA_dom_sf"/>
</dbReference>
<dbReference type="Pfam" id="PF00989">
    <property type="entry name" value="PAS"/>
    <property type="match status" value="1"/>
</dbReference>
<dbReference type="Gene3D" id="3.30.565.10">
    <property type="entry name" value="Histidine kinase-like ATPase, C-terminal domain"/>
    <property type="match status" value="1"/>
</dbReference>
<dbReference type="AlphaFoldDB" id="A0AAC8TBW6"/>
<dbReference type="Pfam" id="PF02518">
    <property type="entry name" value="HATPase_c"/>
    <property type="match status" value="1"/>
</dbReference>
<reference evidence="16 18" key="2">
    <citation type="submission" date="2018-08" db="EMBL/GenBank/DDBJ databases">
        <title>Genomic Encyclopedia of Archaeal and Bacterial Type Strains, Phase II (KMG-II): from individual species to whole genera.</title>
        <authorList>
            <person name="Goeker M."/>
        </authorList>
    </citation>
    <scope>NUCLEOTIDE SEQUENCE [LARGE SCALE GENOMIC DNA]</scope>
    <source>
        <strain evidence="16 18">DSM 2261</strain>
    </source>
</reference>
<dbReference type="Gene3D" id="3.40.50.2300">
    <property type="match status" value="1"/>
</dbReference>
<dbReference type="InterPro" id="IPR001789">
    <property type="entry name" value="Sig_transdc_resp-reg_receiver"/>
</dbReference>
<dbReference type="InterPro" id="IPR013767">
    <property type="entry name" value="PAS_fold"/>
</dbReference>
<evidence type="ECO:0000259" key="14">
    <source>
        <dbReference type="PROSITE" id="PS50113"/>
    </source>
</evidence>
<dbReference type="Gene3D" id="2.10.70.100">
    <property type="match status" value="1"/>
</dbReference>
<dbReference type="Pfam" id="PF00498">
    <property type="entry name" value="FHA"/>
    <property type="match status" value="1"/>
</dbReference>
<dbReference type="InterPro" id="IPR005467">
    <property type="entry name" value="His_kinase_dom"/>
</dbReference>
<dbReference type="InterPro" id="IPR001610">
    <property type="entry name" value="PAC"/>
</dbReference>
<sequence>MAMKMVDDLTMCGGPAKPLQSSESACLILTSTTTPAAIGKVFRIESAEHVLGRGADAGFQINDHGVSRRHARITRAPEGSFHLADLGSTNGTYLNGVRIASAELHEGDRVQIGTVTVLRFSMRELVEQGEEQLRQALSAARVGIWDWNAVTGAVTWSEQVDRLLSLPVGSLSGRPTDLSEVVHPGDLQRVREALATALAQRVHLDVEYRIELAGARGRWLSCKGDVLCDETGTPVRITGTVMDITERKVAEQELRRQALIFESLCEGVVVTDRAGRIIDWNASAEKMFGRGKAEALGQTLFSLLHPGAEDKRTGEVLTALERDGRWTGEMDFKRADGTQSYCESVVAPLRDAEGRTIAHIMVHRDTTERRLLQSRLQMADRLASVGTLGAGVAHEINNPLAYMLVNLHLISEGMERLRSSAVAETVEPLHQVIRETVEGAERIASIVRDLKTFARGQQEDRLGPVEVSKAVELACKMADNVIKHRARLVTQFEPVPSVQGNESRLCQVFLNLLLNAAHAIPEGDAKDHEIRVIIRESGAGEVVVEVRDTGMGMAPEVQARIFDPFFTTKPVGEGTGLGLSICHGIIDSMGGRIAVESQPGKGSTFRVSLGVAGTPAEVRVEPAPVPTAGRARILVVDDEPYVTRALQRSLSPDHEVATVNGARAALKLMDQGNRFDLILCDVMMPGMTGMDLYAELNRSTPDQAQRVVFMTGGAFTPRALSFLQEVSNPKLSKPLDLRQLRALVSRSAQSPAPAATPSAGAPVAVFQGGAR</sequence>
<evidence type="ECO:0000313" key="18">
    <source>
        <dbReference type="Proteomes" id="UP000256345"/>
    </source>
</evidence>
<evidence type="ECO:0000256" key="4">
    <source>
        <dbReference type="ARBA" id="ARBA00022679"/>
    </source>
</evidence>
<evidence type="ECO:0000259" key="12">
    <source>
        <dbReference type="PROSITE" id="PS50110"/>
    </source>
</evidence>